<accession>A0A383W6M3</accession>
<evidence type="ECO:0000313" key="5">
    <source>
        <dbReference type="EMBL" id="SZX73298.1"/>
    </source>
</evidence>
<comment type="similarity">
    <text evidence="1">Belongs to the phosducin family.</text>
</comment>
<evidence type="ECO:0000256" key="1">
    <source>
        <dbReference type="ARBA" id="ARBA00009686"/>
    </source>
</evidence>
<keyword evidence="6" id="KW-1185">Reference proteome</keyword>
<dbReference type="SUPFAM" id="SSF52833">
    <property type="entry name" value="Thioredoxin-like"/>
    <property type="match status" value="1"/>
</dbReference>
<dbReference type="AlphaFoldDB" id="A0A383W6M3"/>
<dbReference type="InterPro" id="IPR051498">
    <property type="entry name" value="Phosducin-like_chap/apop_reg"/>
</dbReference>
<reference evidence="5 6" key="1">
    <citation type="submission" date="2016-10" db="EMBL/GenBank/DDBJ databases">
        <authorList>
            <person name="Cai Z."/>
        </authorList>
    </citation>
    <scope>NUCLEOTIDE SEQUENCE [LARGE SCALE GENOMIC DNA]</scope>
</reference>
<dbReference type="PANTHER" id="PTHR45809">
    <property type="entry name" value="VIRAL IAP-ASSOCIATED FACTOR HOMOLOG"/>
    <property type="match status" value="1"/>
</dbReference>
<name>A0A383W6M3_TETOB</name>
<dbReference type="CDD" id="cd02988">
    <property type="entry name" value="Phd_like_VIAF"/>
    <property type="match status" value="1"/>
</dbReference>
<evidence type="ECO:0000313" key="6">
    <source>
        <dbReference type="Proteomes" id="UP000256970"/>
    </source>
</evidence>
<dbReference type="EMBL" id="FNXT01001188">
    <property type="protein sequence ID" value="SZX73298.1"/>
    <property type="molecule type" value="Genomic_DNA"/>
</dbReference>
<dbReference type="Proteomes" id="UP000256970">
    <property type="component" value="Unassembled WGS sequence"/>
</dbReference>
<dbReference type="GO" id="GO:0006457">
    <property type="term" value="P:protein folding"/>
    <property type="evidence" value="ECO:0007669"/>
    <property type="project" value="TreeGrafter"/>
</dbReference>
<dbReference type="EMBL" id="FNXT01000939">
    <property type="protein sequence ID" value="SZX69604.1"/>
    <property type="molecule type" value="Genomic_DNA"/>
</dbReference>
<dbReference type="GO" id="GO:0005737">
    <property type="term" value="C:cytoplasm"/>
    <property type="evidence" value="ECO:0007669"/>
    <property type="project" value="TreeGrafter"/>
</dbReference>
<gene>
    <name evidence="5" type="ORF">BQ4739_LOCUS13403</name>
    <name evidence="4" type="ORF">BQ4739_LOCUS9897</name>
</gene>
<proteinExistence type="inferred from homology"/>
<dbReference type="PANTHER" id="PTHR45809:SF3">
    <property type="entry name" value="VIRAL IAP-ASSOCIATED FACTOR HOMOLOG"/>
    <property type="match status" value="1"/>
</dbReference>
<evidence type="ECO:0000259" key="3">
    <source>
        <dbReference type="Pfam" id="PF02114"/>
    </source>
</evidence>
<evidence type="ECO:0000256" key="2">
    <source>
        <dbReference type="SAM" id="MobiDB-lite"/>
    </source>
</evidence>
<dbReference type="Gene3D" id="3.40.30.10">
    <property type="entry name" value="Glutaredoxin"/>
    <property type="match status" value="1"/>
</dbReference>
<organism evidence="5 6">
    <name type="scientific">Tetradesmus obliquus</name>
    <name type="common">Green alga</name>
    <name type="synonym">Acutodesmus obliquus</name>
    <dbReference type="NCBI Taxonomy" id="3088"/>
    <lineage>
        <taxon>Eukaryota</taxon>
        <taxon>Viridiplantae</taxon>
        <taxon>Chlorophyta</taxon>
        <taxon>core chlorophytes</taxon>
        <taxon>Chlorophyceae</taxon>
        <taxon>CS clade</taxon>
        <taxon>Sphaeropleales</taxon>
        <taxon>Scenedesmaceae</taxon>
        <taxon>Tetradesmus</taxon>
    </lineage>
</organism>
<dbReference type="InterPro" id="IPR036249">
    <property type="entry name" value="Thioredoxin-like_sf"/>
</dbReference>
<dbReference type="STRING" id="3088.A0A383W6M3"/>
<protein>
    <recommendedName>
        <fullName evidence="3">Phosducin domain-containing protein</fullName>
    </recommendedName>
</protein>
<dbReference type="Pfam" id="PF02114">
    <property type="entry name" value="Phosducin"/>
    <property type="match status" value="1"/>
</dbReference>
<feature type="region of interest" description="Disordered" evidence="2">
    <location>
        <begin position="1"/>
        <end position="29"/>
    </location>
</feature>
<evidence type="ECO:0000313" key="4">
    <source>
        <dbReference type="EMBL" id="SZX69604.1"/>
    </source>
</evidence>
<sequence length="223" mass="25159">MAPKPKPWKPDAYKPEQEEQKDTEWLDKKDEGELAELDDEFQDDRALEEYRRKRIQELQAAAAKPRFGTVEEISSNEFIEKVTNTSEKAWVVCFLYKASHAGCVLLRECLVELARKYHGTRFVSIVSTSCIPNYPDQNLPTLLLYHNRSVVKHLVGLAQFGGARATPEQVALVLNGYGPVCVSGDGDAAAEAAAAQEQVRGLLERMVQQREREEQDESSDFDD</sequence>
<feature type="domain" description="Phosducin" evidence="3">
    <location>
        <begin position="15"/>
        <end position="159"/>
    </location>
</feature>
<dbReference type="InterPro" id="IPR024253">
    <property type="entry name" value="Phosducin_thioredoxin-like_dom"/>
</dbReference>
<feature type="compositionally biased region" description="Basic and acidic residues" evidence="2">
    <location>
        <begin position="8"/>
        <end position="29"/>
    </location>
</feature>